<evidence type="ECO:0000256" key="1">
    <source>
        <dbReference type="SAM" id="MobiDB-lite"/>
    </source>
</evidence>
<protein>
    <submittedName>
        <fullName evidence="2">Uncharacterized protein</fullName>
    </submittedName>
</protein>
<feature type="compositionally biased region" description="Basic residues" evidence="1">
    <location>
        <begin position="247"/>
        <end position="260"/>
    </location>
</feature>
<feature type="region of interest" description="Disordered" evidence="1">
    <location>
        <begin position="1"/>
        <end position="44"/>
    </location>
</feature>
<name>A0A9P0HDK4_NEZVI</name>
<proteinExistence type="predicted"/>
<dbReference type="EMBL" id="OV725080">
    <property type="protein sequence ID" value="CAH1400365.1"/>
    <property type="molecule type" value="Genomic_DNA"/>
</dbReference>
<gene>
    <name evidence="2" type="ORF">NEZAVI_LOCUS9625</name>
</gene>
<feature type="compositionally biased region" description="Low complexity" evidence="1">
    <location>
        <begin position="232"/>
        <end position="246"/>
    </location>
</feature>
<feature type="compositionally biased region" description="Basic and acidic residues" evidence="1">
    <location>
        <begin position="14"/>
        <end position="44"/>
    </location>
</feature>
<feature type="region of interest" description="Disordered" evidence="1">
    <location>
        <begin position="208"/>
        <end position="260"/>
    </location>
</feature>
<reference evidence="2" key="1">
    <citation type="submission" date="2022-01" db="EMBL/GenBank/DDBJ databases">
        <authorList>
            <person name="King R."/>
        </authorList>
    </citation>
    <scope>NUCLEOTIDE SEQUENCE</scope>
</reference>
<evidence type="ECO:0000313" key="3">
    <source>
        <dbReference type="Proteomes" id="UP001152798"/>
    </source>
</evidence>
<dbReference type="AlphaFoldDB" id="A0A9P0HDK4"/>
<feature type="compositionally biased region" description="Polar residues" evidence="1">
    <location>
        <begin position="1"/>
        <end position="13"/>
    </location>
</feature>
<keyword evidence="3" id="KW-1185">Reference proteome</keyword>
<dbReference type="Proteomes" id="UP001152798">
    <property type="component" value="Chromosome 4"/>
</dbReference>
<organism evidence="2 3">
    <name type="scientific">Nezara viridula</name>
    <name type="common">Southern green stink bug</name>
    <name type="synonym">Cimex viridulus</name>
    <dbReference type="NCBI Taxonomy" id="85310"/>
    <lineage>
        <taxon>Eukaryota</taxon>
        <taxon>Metazoa</taxon>
        <taxon>Ecdysozoa</taxon>
        <taxon>Arthropoda</taxon>
        <taxon>Hexapoda</taxon>
        <taxon>Insecta</taxon>
        <taxon>Pterygota</taxon>
        <taxon>Neoptera</taxon>
        <taxon>Paraneoptera</taxon>
        <taxon>Hemiptera</taxon>
        <taxon>Heteroptera</taxon>
        <taxon>Panheteroptera</taxon>
        <taxon>Pentatomomorpha</taxon>
        <taxon>Pentatomoidea</taxon>
        <taxon>Pentatomidae</taxon>
        <taxon>Pentatominae</taxon>
        <taxon>Nezara</taxon>
    </lineage>
</organism>
<accession>A0A9P0HDK4</accession>
<sequence>MLGTIATTNNTNEVKPEPKASVSDKKKFFEKAMEEHNQPSPKPERVFTFLNADEVEKLKQEEEKKIASLSRTELKALSRLEEDGDQDEPEDALQAQMVIKKMSEMIDSKNVGLEDDGDATIINNNQAIMDHENNLTPEGGRLRPSSEDFPRLEVVSSPGLTRVIESERLVGETVTRRTEQYTDPESGEPRLRTVEIVERLIEREVETRKEKIISLELSAPDAEVECDPDEPTSPTTPTSDGATSTSSRKKKRKKSKRGKH</sequence>
<evidence type="ECO:0000313" key="2">
    <source>
        <dbReference type="EMBL" id="CAH1400365.1"/>
    </source>
</evidence>